<dbReference type="InterPro" id="IPR000531">
    <property type="entry name" value="Beta-barrel_TonB"/>
</dbReference>
<evidence type="ECO:0000259" key="11">
    <source>
        <dbReference type="Pfam" id="PF07715"/>
    </source>
</evidence>
<gene>
    <name evidence="12" type="ORF">B7P33_02685</name>
</gene>
<dbReference type="Pfam" id="PF07715">
    <property type="entry name" value="Plug"/>
    <property type="match status" value="1"/>
</dbReference>
<evidence type="ECO:0000313" key="12">
    <source>
        <dbReference type="EMBL" id="PCE66223.1"/>
    </source>
</evidence>
<dbReference type="EMBL" id="NBWU01000001">
    <property type="protein sequence ID" value="PCE66223.1"/>
    <property type="molecule type" value="Genomic_DNA"/>
</dbReference>
<dbReference type="CDD" id="cd01347">
    <property type="entry name" value="ligand_gated_channel"/>
    <property type="match status" value="1"/>
</dbReference>
<sequence length="690" mass="77300">MGALWLPLSLSAQEQETDSTEKQTTFLNEVIVTGNLKTDPVLTETANDLAQKIVQPKNVADLFKDVNGFSLIKRGNYAIDPSFRGSQYEQLNLQFNGGTKAMHACPNRMDPVTTHIIPEEIADIEVIKGPYSVRYGATFGGIVNLVTQMPDLNEKGLSGFVHGGYESNGNTVVTSAGLTQVWDRWDVMATGGYRDFGNYEDGDGTEIPSAFRSTDYGVRLGFRPTEDQRLQAHWRQSFGRDVLHAGLPMDTEYDDSSILSLDYSHKALNGFFTKLAAKAYYSYVDHLMSNVNRPNFMMVHAVSPVEATTVGGKLELTSKKLGKTWFYLGADYFGIAREGNRTRTIKRNMMGMPLAQPMVKVDKIWQDAYVNDLGIFWEAKHPLTDKTLLTVGARYDRVVSEAQDPAEDFLTMYPDLDKRTENNISATASIKYRMTEDFLLEMAYGRGVRSANMTERFINHFSVGPDGFEYVGNPNLDAEVNNQFEIGFKGKAHGETSSFDYGLSAYYSIYDNHIVPIIDPNVPRKYMPTTPPTVAKVYQNVDDAYKTGFEAYGSLNFAEHFELGTQLSYVYAKNKDLNEPLPLIPPFTARFTAGFDNSKFWGKIDWTLKSSQENISESFAEQVTPGYGLVDLRAGIRAFKNLDIGVAAMNVFDKTYHDHLNFSFANQPGFGRVPINDPGRNLSAFVQYKF</sequence>
<dbReference type="InterPro" id="IPR012910">
    <property type="entry name" value="Plug_dom"/>
</dbReference>
<keyword evidence="12" id="KW-0675">Receptor</keyword>
<dbReference type="OrthoDB" id="9759247at2"/>
<dbReference type="AlphaFoldDB" id="A0A2A4GCN9"/>
<keyword evidence="5 9" id="KW-0798">TonB box</keyword>
<dbReference type="Pfam" id="PF00593">
    <property type="entry name" value="TonB_dep_Rec_b-barrel"/>
    <property type="match status" value="1"/>
</dbReference>
<evidence type="ECO:0000256" key="7">
    <source>
        <dbReference type="ARBA" id="ARBA00023237"/>
    </source>
</evidence>
<dbReference type="PANTHER" id="PTHR30069">
    <property type="entry name" value="TONB-DEPENDENT OUTER MEMBRANE RECEPTOR"/>
    <property type="match status" value="1"/>
</dbReference>
<name>A0A2A4GCN9_9FLAO</name>
<evidence type="ECO:0000256" key="2">
    <source>
        <dbReference type="ARBA" id="ARBA00022448"/>
    </source>
</evidence>
<organism evidence="12 13">
    <name type="scientific">Sediminicola luteus</name>
    <dbReference type="NCBI Taxonomy" id="319238"/>
    <lineage>
        <taxon>Bacteria</taxon>
        <taxon>Pseudomonadati</taxon>
        <taxon>Bacteroidota</taxon>
        <taxon>Flavobacteriia</taxon>
        <taxon>Flavobacteriales</taxon>
        <taxon>Flavobacteriaceae</taxon>
        <taxon>Sediminicola</taxon>
    </lineage>
</organism>
<keyword evidence="3 8" id="KW-1134">Transmembrane beta strand</keyword>
<protein>
    <submittedName>
        <fullName evidence="12">TonB-dependent receptor</fullName>
    </submittedName>
</protein>
<evidence type="ECO:0000256" key="8">
    <source>
        <dbReference type="PROSITE-ProRule" id="PRU01360"/>
    </source>
</evidence>
<evidence type="ECO:0000256" key="3">
    <source>
        <dbReference type="ARBA" id="ARBA00022452"/>
    </source>
</evidence>
<dbReference type="GO" id="GO:0044718">
    <property type="term" value="P:siderophore transmembrane transport"/>
    <property type="evidence" value="ECO:0007669"/>
    <property type="project" value="TreeGrafter"/>
</dbReference>
<feature type="domain" description="TonB-dependent receptor plug" evidence="11">
    <location>
        <begin position="45"/>
        <end position="140"/>
    </location>
</feature>
<dbReference type="Gene3D" id="2.170.130.10">
    <property type="entry name" value="TonB-dependent receptor, plug domain"/>
    <property type="match status" value="1"/>
</dbReference>
<comment type="subcellular location">
    <subcellularLocation>
        <location evidence="1 8">Cell outer membrane</location>
        <topology evidence="1 8">Multi-pass membrane protein</topology>
    </subcellularLocation>
</comment>
<dbReference type="GO" id="GO:0009279">
    <property type="term" value="C:cell outer membrane"/>
    <property type="evidence" value="ECO:0007669"/>
    <property type="project" value="UniProtKB-SubCell"/>
</dbReference>
<evidence type="ECO:0000256" key="5">
    <source>
        <dbReference type="ARBA" id="ARBA00023077"/>
    </source>
</evidence>
<dbReference type="InterPro" id="IPR037066">
    <property type="entry name" value="Plug_dom_sf"/>
</dbReference>
<evidence type="ECO:0000256" key="1">
    <source>
        <dbReference type="ARBA" id="ARBA00004571"/>
    </source>
</evidence>
<evidence type="ECO:0000256" key="4">
    <source>
        <dbReference type="ARBA" id="ARBA00022692"/>
    </source>
</evidence>
<accession>A0A2A4GCN9</accession>
<keyword evidence="6 8" id="KW-0472">Membrane</keyword>
<dbReference type="Proteomes" id="UP000219559">
    <property type="component" value="Unassembled WGS sequence"/>
</dbReference>
<feature type="domain" description="TonB-dependent receptor-like beta-barrel" evidence="10">
    <location>
        <begin position="210"/>
        <end position="650"/>
    </location>
</feature>
<keyword evidence="4 8" id="KW-0812">Transmembrane</keyword>
<keyword evidence="2 8" id="KW-0813">Transport</keyword>
<evidence type="ECO:0000259" key="10">
    <source>
        <dbReference type="Pfam" id="PF00593"/>
    </source>
</evidence>
<comment type="caution">
    <text evidence="12">The sequence shown here is derived from an EMBL/GenBank/DDBJ whole genome shotgun (WGS) entry which is preliminary data.</text>
</comment>
<keyword evidence="13" id="KW-1185">Reference proteome</keyword>
<keyword evidence="7 8" id="KW-0998">Cell outer membrane</keyword>
<comment type="similarity">
    <text evidence="8 9">Belongs to the TonB-dependent receptor family.</text>
</comment>
<dbReference type="PANTHER" id="PTHR30069:SF49">
    <property type="entry name" value="OUTER MEMBRANE PROTEIN C"/>
    <property type="match status" value="1"/>
</dbReference>
<dbReference type="InterPro" id="IPR036942">
    <property type="entry name" value="Beta-barrel_TonB_sf"/>
</dbReference>
<dbReference type="Gene3D" id="2.40.170.20">
    <property type="entry name" value="TonB-dependent receptor, beta-barrel domain"/>
    <property type="match status" value="1"/>
</dbReference>
<evidence type="ECO:0000256" key="9">
    <source>
        <dbReference type="RuleBase" id="RU003357"/>
    </source>
</evidence>
<evidence type="ECO:0000313" key="13">
    <source>
        <dbReference type="Proteomes" id="UP000219559"/>
    </source>
</evidence>
<dbReference type="SUPFAM" id="SSF56935">
    <property type="entry name" value="Porins"/>
    <property type="match status" value="1"/>
</dbReference>
<dbReference type="PROSITE" id="PS52016">
    <property type="entry name" value="TONB_DEPENDENT_REC_3"/>
    <property type="match status" value="1"/>
</dbReference>
<dbReference type="InterPro" id="IPR039426">
    <property type="entry name" value="TonB-dep_rcpt-like"/>
</dbReference>
<proteinExistence type="inferred from homology"/>
<reference evidence="12 13" key="1">
    <citation type="submission" date="2017-04" db="EMBL/GenBank/DDBJ databases">
        <title>A new member of the family Flavobacteriaceae isolated from ascidians.</title>
        <authorList>
            <person name="Chen L."/>
        </authorList>
    </citation>
    <scope>NUCLEOTIDE SEQUENCE [LARGE SCALE GENOMIC DNA]</scope>
    <source>
        <strain evidence="12 13">HQA918</strain>
    </source>
</reference>
<evidence type="ECO:0000256" key="6">
    <source>
        <dbReference type="ARBA" id="ARBA00023136"/>
    </source>
</evidence>
<dbReference type="GO" id="GO:0015344">
    <property type="term" value="F:siderophore uptake transmembrane transporter activity"/>
    <property type="evidence" value="ECO:0007669"/>
    <property type="project" value="TreeGrafter"/>
</dbReference>